<dbReference type="InParanoid" id="A0A401GW17"/>
<dbReference type="Proteomes" id="UP000287166">
    <property type="component" value="Unassembled WGS sequence"/>
</dbReference>
<dbReference type="SUPFAM" id="SSF52047">
    <property type="entry name" value="RNI-like"/>
    <property type="match status" value="1"/>
</dbReference>
<comment type="caution">
    <text evidence="1">The sequence shown here is derived from an EMBL/GenBank/DDBJ whole genome shotgun (WGS) entry which is preliminary data.</text>
</comment>
<evidence type="ECO:0008006" key="3">
    <source>
        <dbReference type="Google" id="ProtNLM"/>
    </source>
</evidence>
<evidence type="ECO:0000313" key="2">
    <source>
        <dbReference type="Proteomes" id="UP000287166"/>
    </source>
</evidence>
<dbReference type="EMBL" id="BFAD01000009">
    <property type="protein sequence ID" value="GBE86359.1"/>
    <property type="molecule type" value="Genomic_DNA"/>
</dbReference>
<dbReference type="GeneID" id="38783276"/>
<proteinExistence type="predicted"/>
<dbReference type="AlphaFoldDB" id="A0A401GW17"/>
<dbReference type="OrthoDB" id="2836053at2759"/>
<accession>A0A401GW17</accession>
<sequence length="335" mass="37377">MATEGSVSSPPWLPLELIEMIIFEAWSSPLPINERVALFTSLCRVNRAWLGLFVRIAFKDVHIPGPDFAQDYLRLIRGRLYFGDNDPYLMKSSGSSTTVNNLCRSLTFHVGRGSSSHPLYAVGATPSITLSCAAASNFISSTLYMVTVLDYLPNLRRVSLQYFNWGFDDVVDQGRLVVFPKQITHLDIAFSYSGGLVTSLVSSLRSDYLRRWHRYWTLPHVRHLSIRGAPIKFVADILAACTCLETLDIDNAESLQVLQHSPSTLHTVALHLPGEDLGNTELERWKLAEALKKGLLSDTTSPRIIVYCGSVEGGAWEMTRRSCKGFGVQLVHCLE</sequence>
<reference evidence="1 2" key="1">
    <citation type="journal article" date="2018" name="Sci. Rep.">
        <title>Genome sequence of the cauliflower mushroom Sparassis crispa (Hanabiratake) and its association with beneficial usage.</title>
        <authorList>
            <person name="Kiyama R."/>
            <person name="Furutani Y."/>
            <person name="Kawaguchi K."/>
            <person name="Nakanishi T."/>
        </authorList>
    </citation>
    <scope>NUCLEOTIDE SEQUENCE [LARGE SCALE GENOMIC DNA]</scope>
</reference>
<protein>
    <recommendedName>
        <fullName evidence="3">F-box domain-containing protein</fullName>
    </recommendedName>
</protein>
<gene>
    <name evidence="1" type="ORF">SCP_0902380</name>
</gene>
<dbReference type="InterPro" id="IPR032675">
    <property type="entry name" value="LRR_dom_sf"/>
</dbReference>
<dbReference type="Gene3D" id="3.80.10.10">
    <property type="entry name" value="Ribonuclease Inhibitor"/>
    <property type="match status" value="1"/>
</dbReference>
<dbReference type="RefSeq" id="XP_027617272.1">
    <property type="nucleotide sequence ID" value="XM_027761471.1"/>
</dbReference>
<organism evidence="1 2">
    <name type="scientific">Sparassis crispa</name>
    <dbReference type="NCBI Taxonomy" id="139825"/>
    <lineage>
        <taxon>Eukaryota</taxon>
        <taxon>Fungi</taxon>
        <taxon>Dikarya</taxon>
        <taxon>Basidiomycota</taxon>
        <taxon>Agaricomycotina</taxon>
        <taxon>Agaricomycetes</taxon>
        <taxon>Polyporales</taxon>
        <taxon>Sparassidaceae</taxon>
        <taxon>Sparassis</taxon>
    </lineage>
</organism>
<name>A0A401GW17_9APHY</name>
<keyword evidence="2" id="KW-1185">Reference proteome</keyword>
<evidence type="ECO:0000313" key="1">
    <source>
        <dbReference type="EMBL" id="GBE86359.1"/>
    </source>
</evidence>